<dbReference type="GO" id="GO:0043565">
    <property type="term" value="F:sequence-specific DNA binding"/>
    <property type="evidence" value="ECO:0007669"/>
    <property type="project" value="InterPro"/>
</dbReference>
<dbReference type="PANTHER" id="PTHR46796:SF12">
    <property type="entry name" value="HTH-TYPE DNA-BINDING TRANSCRIPTIONAL ACTIVATOR EUTR"/>
    <property type="match status" value="1"/>
</dbReference>
<feature type="domain" description="HTH araC/xylS-type" evidence="4">
    <location>
        <begin position="225"/>
        <end position="328"/>
    </location>
</feature>
<keyword evidence="3" id="KW-0804">Transcription</keyword>
<dbReference type="InterPro" id="IPR009057">
    <property type="entry name" value="Homeodomain-like_sf"/>
</dbReference>
<dbReference type="InterPro" id="IPR035418">
    <property type="entry name" value="AraC-bd_2"/>
</dbReference>
<dbReference type="PROSITE" id="PS01124">
    <property type="entry name" value="HTH_ARAC_FAMILY_2"/>
    <property type="match status" value="1"/>
</dbReference>
<organism evidence="5 6">
    <name type="scientific">Variovorax paradoxus</name>
    <dbReference type="NCBI Taxonomy" id="34073"/>
    <lineage>
        <taxon>Bacteria</taxon>
        <taxon>Pseudomonadati</taxon>
        <taxon>Pseudomonadota</taxon>
        <taxon>Betaproteobacteria</taxon>
        <taxon>Burkholderiales</taxon>
        <taxon>Comamonadaceae</taxon>
        <taxon>Variovorax</taxon>
    </lineage>
</organism>
<protein>
    <submittedName>
        <fullName evidence="5">AraC family transcriptional regulator</fullName>
    </submittedName>
</protein>
<dbReference type="InterPro" id="IPR050204">
    <property type="entry name" value="AraC_XylS_family_regulators"/>
</dbReference>
<accession>A0A2W5PMH3</accession>
<dbReference type="SUPFAM" id="SSF46689">
    <property type="entry name" value="Homeodomain-like"/>
    <property type="match status" value="1"/>
</dbReference>
<dbReference type="Pfam" id="PF12833">
    <property type="entry name" value="HTH_18"/>
    <property type="match status" value="1"/>
</dbReference>
<dbReference type="EMBL" id="QFPP01000403">
    <property type="protein sequence ID" value="PZQ66616.1"/>
    <property type="molecule type" value="Genomic_DNA"/>
</dbReference>
<keyword evidence="1" id="KW-0805">Transcription regulation</keyword>
<dbReference type="InterPro" id="IPR018060">
    <property type="entry name" value="HTH_AraC"/>
</dbReference>
<gene>
    <name evidence="5" type="ORF">DI563_23065</name>
</gene>
<dbReference type="Pfam" id="PF14525">
    <property type="entry name" value="AraC_binding_2"/>
    <property type="match status" value="1"/>
</dbReference>
<dbReference type="GO" id="GO:0003700">
    <property type="term" value="F:DNA-binding transcription factor activity"/>
    <property type="evidence" value="ECO:0007669"/>
    <property type="project" value="InterPro"/>
</dbReference>
<proteinExistence type="predicted"/>
<dbReference type="Proteomes" id="UP000249135">
    <property type="component" value="Unassembled WGS sequence"/>
</dbReference>
<evidence type="ECO:0000313" key="6">
    <source>
        <dbReference type="Proteomes" id="UP000249135"/>
    </source>
</evidence>
<comment type="caution">
    <text evidence="5">The sequence shown here is derived from an EMBL/GenBank/DDBJ whole genome shotgun (WGS) entry which is preliminary data.</text>
</comment>
<evidence type="ECO:0000259" key="4">
    <source>
        <dbReference type="PROSITE" id="PS01124"/>
    </source>
</evidence>
<dbReference type="Gene3D" id="1.10.10.60">
    <property type="entry name" value="Homeodomain-like"/>
    <property type="match status" value="1"/>
</dbReference>
<dbReference type="AlphaFoldDB" id="A0A2W5PMH3"/>
<evidence type="ECO:0000313" key="5">
    <source>
        <dbReference type="EMBL" id="PZQ66616.1"/>
    </source>
</evidence>
<evidence type="ECO:0000256" key="3">
    <source>
        <dbReference type="ARBA" id="ARBA00023163"/>
    </source>
</evidence>
<name>A0A2W5PMH3_VARPD</name>
<dbReference type="SMART" id="SM00342">
    <property type="entry name" value="HTH_ARAC"/>
    <property type="match status" value="1"/>
</dbReference>
<evidence type="ECO:0000256" key="1">
    <source>
        <dbReference type="ARBA" id="ARBA00023015"/>
    </source>
</evidence>
<evidence type="ECO:0000256" key="2">
    <source>
        <dbReference type="ARBA" id="ARBA00023125"/>
    </source>
</evidence>
<reference evidence="5 6" key="1">
    <citation type="submission" date="2017-08" db="EMBL/GenBank/DDBJ databases">
        <title>Infants hospitalized years apart are colonized by the same room-sourced microbial strains.</title>
        <authorList>
            <person name="Brooks B."/>
            <person name="Olm M.R."/>
            <person name="Firek B.A."/>
            <person name="Baker R."/>
            <person name="Thomas B.C."/>
            <person name="Morowitz M.J."/>
            <person name="Banfield J.F."/>
        </authorList>
    </citation>
    <scope>NUCLEOTIDE SEQUENCE [LARGE SCALE GENOMIC DNA]</scope>
    <source>
        <strain evidence="5">S2_005_003_R2_41</strain>
    </source>
</reference>
<sequence length="336" mass="37012">MAPSLPLSRFSLFHTRDVDQARERVARIFCPHVLNTCQARDRLDARHHSAPLGADISLNYVQYGPAVDIDPGHLGTFYLLQIPLRGGAAVWCGGREVLADRETASLPSPTESLRMRWAADSPHLIVRFSQSAVIAQLEQLAQHEVHGPPVFDPAVRLQQPEVAPAVAFIHCLRQTLDADPGFSGSLLARQAESYLLSTLLMQLPHSHRPTLDASGRRALLPRTVRRAQDFMRAHAGTPGTLVELCSHLGVSARSLQQAFLQATGESPMAHWRGLRLDLVRQSLRDAAGQGAPAPVTQIAQRYGFFHAGHFAAHYQSRFGERPSDTARVVKESERAH</sequence>
<keyword evidence="2" id="KW-0238">DNA-binding</keyword>
<dbReference type="PANTHER" id="PTHR46796">
    <property type="entry name" value="HTH-TYPE TRANSCRIPTIONAL ACTIVATOR RHAS-RELATED"/>
    <property type="match status" value="1"/>
</dbReference>